<protein>
    <submittedName>
        <fullName evidence="1">Polyheme membrane-associated cytochrome C</fullName>
    </submittedName>
</protein>
<dbReference type="EMBL" id="PNRG01000033">
    <property type="protein sequence ID" value="PMR78660.1"/>
    <property type="molecule type" value="Genomic_DNA"/>
</dbReference>
<organism evidence="1 2">
    <name type="scientific">Halomonas urumqiensis</name>
    <dbReference type="NCBI Taxonomy" id="1684789"/>
    <lineage>
        <taxon>Bacteria</taxon>
        <taxon>Pseudomonadati</taxon>
        <taxon>Pseudomonadota</taxon>
        <taxon>Gammaproteobacteria</taxon>
        <taxon>Oceanospirillales</taxon>
        <taxon>Halomonadaceae</taxon>
        <taxon>Halomonas</taxon>
    </lineage>
</organism>
<proteinExistence type="predicted"/>
<sequence>MDYLGADGSPAGIVDAPAAINVPIGCASCHTTAAHELDEVTFPSGASVTALGESAVCSVCHQGRASTDTVAARVEGLDEDAVDPELGFINVHYGVAAATLHGASVRGGYQYAGRDYVGRFDHVPSASTCTSCHEPHSTKVATETCLSCHRGVDEITAIRTRHGDFDGDGDTAEGIHGEIETLRTHLGEAIVRYAAEVSDKPVGYSADTFPYFFADTDADGEISPDEAVFPNRYQSWTPRLLKAAYNYQFSKKDPGAYVHNPGYMLQLLHDSLASLAQRIDVEVPSVRR</sequence>
<dbReference type="SUPFAM" id="SSF48695">
    <property type="entry name" value="Multiheme cytochromes"/>
    <property type="match status" value="1"/>
</dbReference>
<dbReference type="OrthoDB" id="9814800at2"/>
<gene>
    <name evidence="1" type="ORF">C1H70_16700</name>
</gene>
<reference evidence="1 2" key="1">
    <citation type="submission" date="2018-01" db="EMBL/GenBank/DDBJ databases">
        <title>Halomonas endophytica sp. nov., isolated from storage liquid in the stems of Populus euphratica.</title>
        <authorList>
            <person name="Chen C."/>
        </authorList>
    </citation>
    <scope>NUCLEOTIDE SEQUENCE [LARGE SCALE GENOMIC DNA]</scope>
    <source>
        <strain evidence="1 2">BZ-SZ-XJ27</strain>
    </source>
</reference>
<dbReference type="Proteomes" id="UP000235547">
    <property type="component" value="Unassembled WGS sequence"/>
</dbReference>
<accession>A0A2N7UE23</accession>
<comment type="caution">
    <text evidence="1">The sequence shown here is derived from an EMBL/GenBank/DDBJ whole genome shotgun (WGS) entry which is preliminary data.</text>
</comment>
<dbReference type="AlphaFoldDB" id="A0A2N7UE23"/>
<name>A0A2N7UE23_9GAMM</name>
<evidence type="ECO:0000313" key="2">
    <source>
        <dbReference type="Proteomes" id="UP000235547"/>
    </source>
</evidence>
<keyword evidence="2" id="KW-1185">Reference proteome</keyword>
<evidence type="ECO:0000313" key="1">
    <source>
        <dbReference type="EMBL" id="PMR78660.1"/>
    </source>
</evidence>
<dbReference type="InterPro" id="IPR036280">
    <property type="entry name" value="Multihaem_cyt_sf"/>
</dbReference>